<evidence type="ECO:0000313" key="1">
    <source>
        <dbReference type="EMBL" id="KAG8180678.1"/>
    </source>
</evidence>
<protein>
    <submittedName>
        <fullName evidence="1">Uncharacterized protein</fullName>
    </submittedName>
</protein>
<keyword evidence="2" id="KW-1185">Reference proteome</keyword>
<organism evidence="1 2">
    <name type="scientific">Oedothorax gibbosus</name>
    <dbReference type="NCBI Taxonomy" id="931172"/>
    <lineage>
        <taxon>Eukaryota</taxon>
        <taxon>Metazoa</taxon>
        <taxon>Ecdysozoa</taxon>
        <taxon>Arthropoda</taxon>
        <taxon>Chelicerata</taxon>
        <taxon>Arachnida</taxon>
        <taxon>Araneae</taxon>
        <taxon>Araneomorphae</taxon>
        <taxon>Entelegynae</taxon>
        <taxon>Araneoidea</taxon>
        <taxon>Linyphiidae</taxon>
        <taxon>Erigoninae</taxon>
        <taxon>Oedothorax</taxon>
    </lineage>
</organism>
<reference evidence="1 2" key="1">
    <citation type="journal article" date="2022" name="Nat. Ecol. Evol.">
        <title>A masculinizing supergene underlies an exaggerated male reproductive morph in a spider.</title>
        <authorList>
            <person name="Hendrickx F."/>
            <person name="De Corte Z."/>
            <person name="Sonet G."/>
            <person name="Van Belleghem S.M."/>
            <person name="Kostlbacher S."/>
            <person name="Vangestel C."/>
        </authorList>
    </citation>
    <scope>NUCLEOTIDE SEQUENCE [LARGE SCALE GENOMIC DNA]</scope>
    <source>
        <strain evidence="1">W744_W776</strain>
    </source>
</reference>
<comment type="caution">
    <text evidence="1">The sequence shown here is derived from an EMBL/GenBank/DDBJ whole genome shotgun (WGS) entry which is preliminary data.</text>
</comment>
<proteinExistence type="predicted"/>
<dbReference type="Proteomes" id="UP000827092">
    <property type="component" value="Unassembled WGS sequence"/>
</dbReference>
<dbReference type="AlphaFoldDB" id="A0AAV6UA19"/>
<accession>A0AAV6UA19</accession>
<dbReference type="EMBL" id="JAFNEN010000556">
    <property type="protein sequence ID" value="KAG8180678.1"/>
    <property type="molecule type" value="Genomic_DNA"/>
</dbReference>
<gene>
    <name evidence="1" type="ORF">JTE90_006734</name>
</gene>
<evidence type="ECO:0000313" key="2">
    <source>
        <dbReference type="Proteomes" id="UP000827092"/>
    </source>
</evidence>
<sequence length="92" mass="10252">MPEPESNIYNKNFTRTIILAIHEISPDVCISRQNTPILELQAYHFYTSTPHPSTSSPPLNPLHICNSISGTASEIQDLTENTSINNRITKSS</sequence>
<name>A0AAV6UA19_9ARAC</name>